<dbReference type="Proteomes" id="UP000215332">
    <property type="component" value="Chromosome 1"/>
</dbReference>
<dbReference type="SUPFAM" id="SSF88659">
    <property type="entry name" value="Sigma3 and sigma4 domains of RNA polymerase sigma factors"/>
    <property type="match status" value="1"/>
</dbReference>
<organism evidence="1 2">
    <name type="scientific">Cutibacterium granulosum</name>
    <dbReference type="NCBI Taxonomy" id="33011"/>
    <lineage>
        <taxon>Bacteria</taxon>
        <taxon>Bacillati</taxon>
        <taxon>Actinomycetota</taxon>
        <taxon>Actinomycetes</taxon>
        <taxon>Propionibacteriales</taxon>
        <taxon>Propionibacteriaceae</taxon>
        <taxon>Cutibacterium</taxon>
    </lineage>
</organism>
<gene>
    <name evidence="1" type="ORF">SAMEA4412665_01604</name>
</gene>
<dbReference type="EMBL" id="LT906441">
    <property type="protein sequence ID" value="SNV37915.1"/>
    <property type="molecule type" value="Genomic_DNA"/>
</dbReference>
<sequence length="123" mass="13752">MSKTMTVKAIRWRGGWELHIDDHHCTQSKTLDQAERQIRDYLYLDDPDTNYDDWTITVIPQIDSYAEAVDARRRTTEAAAAQKEAAAASRAAVRHLRAEGLTMAECATVLGVTRGRVAQLAHG</sequence>
<dbReference type="InterPro" id="IPR013324">
    <property type="entry name" value="RNA_pol_sigma_r3/r4-like"/>
</dbReference>
<evidence type="ECO:0000313" key="1">
    <source>
        <dbReference type="EMBL" id="SNV37915.1"/>
    </source>
</evidence>
<dbReference type="Gene3D" id="1.20.140.160">
    <property type="match status" value="1"/>
</dbReference>
<name>A0A239WTN1_9ACTN</name>
<proteinExistence type="predicted"/>
<dbReference type="KEGG" id="cgrn:4412665_01604"/>
<dbReference type="RefSeq" id="WP_065673755.1">
    <property type="nucleotide sequence ID" value="NZ_LT906441.1"/>
</dbReference>
<reference evidence="1 2" key="1">
    <citation type="submission" date="2017-06" db="EMBL/GenBank/DDBJ databases">
        <authorList>
            <consortium name="Pathogen Informatics"/>
        </authorList>
    </citation>
    <scope>NUCLEOTIDE SEQUENCE [LARGE SCALE GENOMIC DNA]</scope>
    <source>
        <strain evidence="1 2">NCTC11865</strain>
    </source>
</reference>
<evidence type="ECO:0000313" key="2">
    <source>
        <dbReference type="Proteomes" id="UP000215332"/>
    </source>
</evidence>
<protein>
    <recommendedName>
        <fullName evidence="3">Antitoxin HicB</fullName>
    </recommendedName>
</protein>
<dbReference type="AlphaFoldDB" id="A0A239WTN1"/>
<accession>A0A239WTN1</accession>
<evidence type="ECO:0008006" key="3">
    <source>
        <dbReference type="Google" id="ProtNLM"/>
    </source>
</evidence>